<accession>A0A0A8Y433</accession>
<name>A0A0A8Y433_ARUDO</name>
<protein>
    <submittedName>
        <fullName evidence="1">Uncharacterized protein</fullName>
    </submittedName>
</protein>
<reference evidence="1" key="1">
    <citation type="submission" date="2014-09" db="EMBL/GenBank/DDBJ databases">
        <authorList>
            <person name="Magalhaes I.L.F."/>
            <person name="Oliveira U."/>
            <person name="Santos F.R."/>
            <person name="Vidigal T.H.D.A."/>
            <person name="Brescovit A.D."/>
            <person name="Santos A.J."/>
        </authorList>
    </citation>
    <scope>NUCLEOTIDE SEQUENCE</scope>
    <source>
        <tissue evidence="1">Shoot tissue taken approximately 20 cm above the soil surface</tissue>
    </source>
</reference>
<sequence length="23" mass="2816">MELNILILPWDCKPEALKWGIFW</sequence>
<organism evidence="1">
    <name type="scientific">Arundo donax</name>
    <name type="common">Giant reed</name>
    <name type="synonym">Donax arundinaceus</name>
    <dbReference type="NCBI Taxonomy" id="35708"/>
    <lineage>
        <taxon>Eukaryota</taxon>
        <taxon>Viridiplantae</taxon>
        <taxon>Streptophyta</taxon>
        <taxon>Embryophyta</taxon>
        <taxon>Tracheophyta</taxon>
        <taxon>Spermatophyta</taxon>
        <taxon>Magnoliopsida</taxon>
        <taxon>Liliopsida</taxon>
        <taxon>Poales</taxon>
        <taxon>Poaceae</taxon>
        <taxon>PACMAD clade</taxon>
        <taxon>Arundinoideae</taxon>
        <taxon>Arundineae</taxon>
        <taxon>Arundo</taxon>
    </lineage>
</organism>
<reference evidence="1" key="2">
    <citation type="journal article" date="2015" name="Data Brief">
        <title>Shoot transcriptome of the giant reed, Arundo donax.</title>
        <authorList>
            <person name="Barrero R.A."/>
            <person name="Guerrero F.D."/>
            <person name="Moolhuijzen P."/>
            <person name="Goolsby J.A."/>
            <person name="Tidwell J."/>
            <person name="Bellgard S.E."/>
            <person name="Bellgard M.I."/>
        </authorList>
    </citation>
    <scope>NUCLEOTIDE SEQUENCE</scope>
    <source>
        <tissue evidence="1">Shoot tissue taken approximately 20 cm above the soil surface</tissue>
    </source>
</reference>
<evidence type="ECO:0000313" key="1">
    <source>
        <dbReference type="EMBL" id="JAD20609.1"/>
    </source>
</evidence>
<dbReference type="AlphaFoldDB" id="A0A0A8Y433"/>
<dbReference type="EMBL" id="GBRH01277286">
    <property type="protein sequence ID" value="JAD20609.1"/>
    <property type="molecule type" value="Transcribed_RNA"/>
</dbReference>
<proteinExistence type="predicted"/>